<accession>A6HYK2</accession>
<dbReference type="EMBL" id="CH473953">
    <property type="protein sequence ID" value="EDM12283.1"/>
    <property type="molecule type" value="Genomic_DNA"/>
</dbReference>
<evidence type="ECO:0000313" key="3">
    <source>
        <dbReference type="Proteomes" id="UP000234681"/>
    </source>
</evidence>
<name>A6HYK2_RAT</name>
<evidence type="ECO:0000313" key="2">
    <source>
        <dbReference type="EMBL" id="EDM12283.1"/>
    </source>
</evidence>
<reference evidence="3" key="1">
    <citation type="submission" date="2005-09" db="EMBL/GenBank/DDBJ databases">
        <authorList>
            <person name="Mural R.J."/>
            <person name="Li P.W."/>
            <person name="Adams M.D."/>
            <person name="Amanatides P.G."/>
            <person name="Baden-Tillson H."/>
            <person name="Barnstead M."/>
            <person name="Chin S.H."/>
            <person name="Dew I."/>
            <person name="Evans C.A."/>
            <person name="Ferriera S."/>
            <person name="Flanigan M."/>
            <person name="Fosler C."/>
            <person name="Glodek A."/>
            <person name="Gu Z."/>
            <person name="Holt R.A."/>
            <person name="Jennings D."/>
            <person name="Kraft C.L."/>
            <person name="Lu F."/>
            <person name="Nguyen T."/>
            <person name="Nusskern D.R."/>
            <person name="Pfannkoch C.M."/>
            <person name="Sitter C."/>
            <person name="Sutton G.G."/>
            <person name="Venter J.C."/>
            <person name="Wang Z."/>
            <person name="Woodage T."/>
            <person name="Zheng X.H."/>
            <person name="Zhong F."/>
        </authorList>
    </citation>
    <scope>NUCLEOTIDE SEQUENCE [LARGE SCALE GENOMIC DNA]</scope>
    <source>
        <strain>BN</strain>
        <strain evidence="3">Sprague-Dawley</strain>
    </source>
</reference>
<protein>
    <submittedName>
        <fullName evidence="2">RCG47567</fullName>
    </submittedName>
</protein>
<dbReference type="Proteomes" id="UP000234681">
    <property type="component" value="Chromosome 1"/>
</dbReference>
<feature type="region of interest" description="Disordered" evidence="1">
    <location>
        <begin position="1"/>
        <end position="27"/>
    </location>
</feature>
<proteinExistence type="predicted"/>
<gene>
    <name evidence="2" type="ORF">rCG_47567</name>
</gene>
<evidence type="ECO:0000256" key="1">
    <source>
        <dbReference type="SAM" id="MobiDB-lite"/>
    </source>
</evidence>
<dbReference type="AlphaFoldDB" id="A6HYK2"/>
<organism evidence="2 3">
    <name type="scientific">Rattus norvegicus</name>
    <name type="common">Rat</name>
    <dbReference type="NCBI Taxonomy" id="10116"/>
    <lineage>
        <taxon>Eukaryota</taxon>
        <taxon>Metazoa</taxon>
        <taxon>Chordata</taxon>
        <taxon>Craniata</taxon>
        <taxon>Vertebrata</taxon>
        <taxon>Euteleostomi</taxon>
        <taxon>Mammalia</taxon>
        <taxon>Eutheria</taxon>
        <taxon>Euarchontoglires</taxon>
        <taxon>Glires</taxon>
        <taxon>Rodentia</taxon>
        <taxon>Myomorpha</taxon>
        <taxon>Muroidea</taxon>
        <taxon>Muridae</taxon>
        <taxon>Murinae</taxon>
        <taxon>Rattus</taxon>
    </lineage>
</organism>
<sequence length="27" mass="3292">MQGWPHGFRPESRQDSLWQRRPLPSQN</sequence>